<dbReference type="Proteomes" id="UP001194580">
    <property type="component" value="Unassembled WGS sequence"/>
</dbReference>
<accession>A0AAD4D3E4</accession>
<protein>
    <submittedName>
        <fullName evidence="1">Uncharacterized protein</fullName>
    </submittedName>
</protein>
<keyword evidence="2" id="KW-1185">Reference proteome</keyword>
<name>A0AAD4D3E4_9FUNG</name>
<comment type="caution">
    <text evidence="1">The sequence shown here is derived from an EMBL/GenBank/DDBJ whole genome shotgun (WGS) entry which is preliminary data.</text>
</comment>
<evidence type="ECO:0000313" key="2">
    <source>
        <dbReference type="Proteomes" id="UP001194580"/>
    </source>
</evidence>
<feature type="non-terminal residue" evidence="1">
    <location>
        <position position="132"/>
    </location>
</feature>
<sequence>SKMKGIAFNDATLWVDSPAITQERHGCSVHLYSRHDADSLKVKVQISNNSAEAQKFALYPFLKDIDYGIIQPGAAFSIEGFYGHRSFTGTGGIGKAVELRVSKAERDPSKDCLPDLVLASAVSYNNLKNNSS</sequence>
<proteinExistence type="predicted"/>
<evidence type="ECO:0000313" key="1">
    <source>
        <dbReference type="EMBL" id="KAG0260065.1"/>
    </source>
</evidence>
<reference evidence="1" key="1">
    <citation type="journal article" date="2020" name="Fungal Divers.">
        <title>Resolving the Mortierellaceae phylogeny through synthesis of multi-gene phylogenetics and phylogenomics.</title>
        <authorList>
            <person name="Vandepol N."/>
            <person name="Liber J."/>
            <person name="Desiro A."/>
            <person name="Na H."/>
            <person name="Kennedy M."/>
            <person name="Barry K."/>
            <person name="Grigoriev I.V."/>
            <person name="Miller A.N."/>
            <person name="O'Donnell K."/>
            <person name="Stajich J.E."/>
            <person name="Bonito G."/>
        </authorList>
    </citation>
    <scope>NUCLEOTIDE SEQUENCE</scope>
    <source>
        <strain evidence="1">NRRL 28262</strain>
    </source>
</reference>
<dbReference type="EMBL" id="JAAAIL010002138">
    <property type="protein sequence ID" value="KAG0260065.1"/>
    <property type="molecule type" value="Genomic_DNA"/>
</dbReference>
<dbReference type="AlphaFoldDB" id="A0AAD4D3E4"/>
<organism evidence="1 2">
    <name type="scientific">Linnemannia exigua</name>
    <dbReference type="NCBI Taxonomy" id="604196"/>
    <lineage>
        <taxon>Eukaryota</taxon>
        <taxon>Fungi</taxon>
        <taxon>Fungi incertae sedis</taxon>
        <taxon>Mucoromycota</taxon>
        <taxon>Mortierellomycotina</taxon>
        <taxon>Mortierellomycetes</taxon>
        <taxon>Mortierellales</taxon>
        <taxon>Mortierellaceae</taxon>
        <taxon>Linnemannia</taxon>
    </lineage>
</organism>
<gene>
    <name evidence="1" type="ORF">BGZ95_004525</name>
</gene>